<dbReference type="CDD" id="cd00093">
    <property type="entry name" value="HTH_XRE"/>
    <property type="match status" value="1"/>
</dbReference>
<accession>Q5YYF0</accession>
<dbReference type="PROSITE" id="PS50943">
    <property type="entry name" value="HTH_CROC1"/>
    <property type="match status" value="1"/>
</dbReference>
<dbReference type="Gene3D" id="1.10.260.40">
    <property type="entry name" value="lambda repressor-like DNA-binding domains"/>
    <property type="match status" value="1"/>
</dbReference>
<dbReference type="eggNOG" id="COG1396">
    <property type="taxonomic scope" value="Bacteria"/>
</dbReference>
<dbReference type="GO" id="GO:0003677">
    <property type="term" value="F:DNA binding"/>
    <property type="evidence" value="ECO:0007669"/>
    <property type="project" value="UniProtKB-KW"/>
</dbReference>
<gene>
    <name evidence="2" type="ordered locus">NFA_19450</name>
</gene>
<dbReference type="STRING" id="247156.NFA_19450"/>
<sequence length="487" mass="53194">MLPYPVTESAHALPVRSVRIRRTIPRKAPPPLAFLDRTSEVDRTPVVVKNCQGVAEMLNEAEAGAVLRNLRKSRGLTLAAVARQAGCAESLISYVESGRRRLQPWLAGRLDAIYCTGGAISALTADAGSAVDVSAERVSQGELLFVRLPSEGGISMPLSRRELLASLGAGITTGHLLTEFEKALDRIPIDDCSMQQFEDALDGFQSAARSLPPARVIDGLTSHVAVLEMLCRRTAGRQQLVWRRMQARYAESLSWLSEERGDLAAAIYWIDRASQWGQASGWRDVAAYSFVRRSMLAISFTNDGHRAVDNAGAAFGIGGVSPRVKGLAEKQMAFGYALLGDENASLRALDRAMTYLAMPLRDSDDLLGQRSVVHDDLFAIFRATCDIYLGRGDRVVPILRPRLTSLSSSSARTATITHAKLARAYANAGQPEEAAREALTALNASEQLGSLSARSELRRALPVLHRWRRRDDIRAVLRRLTPIARDA</sequence>
<dbReference type="EMBL" id="AP006618">
    <property type="protein sequence ID" value="BAD56791.2"/>
    <property type="molecule type" value="Genomic_DNA"/>
</dbReference>
<dbReference type="Pfam" id="PF13560">
    <property type="entry name" value="HTH_31"/>
    <property type="match status" value="1"/>
</dbReference>
<protein>
    <submittedName>
        <fullName evidence="2">Putative DNA-binding protein</fullName>
    </submittedName>
</protein>
<evidence type="ECO:0000313" key="3">
    <source>
        <dbReference type="Proteomes" id="UP000006820"/>
    </source>
</evidence>
<proteinExistence type="predicted"/>
<keyword evidence="3" id="KW-1185">Reference proteome</keyword>
<dbReference type="SUPFAM" id="SSF47413">
    <property type="entry name" value="lambda repressor-like DNA-binding domains"/>
    <property type="match status" value="1"/>
</dbReference>
<dbReference type="KEGG" id="nfa:NFA_19450"/>
<dbReference type="AlphaFoldDB" id="Q5YYF0"/>
<dbReference type="InterPro" id="IPR001387">
    <property type="entry name" value="Cro/C1-type_HTH"/>
</dbReference>
<dbReference type="HOGENOM" id="CLU_693993_0_0_11"/>
<name>Q5YYF0_NOCFA</name>
<reference evidence="2 3" key="1">
    <citation type="journal article" date="2004" name="Proc. Natl. Acad. Sci. U.S.A.">
        <title>The complete genomic sequence of Nocardia farcinica IFM 10152.</title>
        <authorList>
            <person name="Ishikawa J."/>
            <person name="Yamashita A."/>
            <person name="Mikami Y."/>
            <person name="Hoshino Y."/>
            <person name="Kurita H."/>
            <person name="Hotta K."/>
            <person name="Shiba T."/>
            <person name="Hattori M."/>
        </authorList>
    </citation>
    <scope>NUCLEOTIDE SEQUENCE [LARGE SCALE GENOMIC DNA]</scope>
    <source>
        <strain evidence="2 3">IFM 10152</strain>
    </source>
</reference>
<keyword evidence="2" id="KW-0238">DNA-binding</keyword>
<dbReference type="InterPro" id="IPR010982">
    <property type="entry name" value="Lambda_DNA-bd_dom_sf"/>
</dbReference>
<evidence type="ECO:0000313" key="2">
    <source>
        <dbReference type="EMBL" id="BAD56791.2"/>
    </source>
</evidence>
<organism evidence="2 3">
    <name type="scientific">Nocardia farcinica (strain IFM 10152)</name>
    <dbReference type="NCBI Taxonomy" id="247156"/>
    <lineage>
        <taxon>Bacteria</taxon>
        <taxon>Bacillati</taxon>
        <taxon>Actinomycetota</taxon>
        <taxon>Actinomycetes</taxon>
        <taxon>Mycobacteriales</taxon>
        <taxon>Nocardiaceae</taxon>
        <taxon>Nocardia</taxon>
    </lineage>
</organism>
<dbReference type="Proteomes" id="UP000006820">
    <property type="component" value="Chromosome"/>
</dbReference>
<feature type="domain" description="HTH cro/C1-type" evidence="1">
    <location>
        <begin position="67"/>
        <end position="101"/>
    </location>
</feature>
<evidence type="ECO:0000259" key="1">
    <source>
        <dbReference type="PROSITE" id="PS50943"/>
    </source>
</evidence>
<dbReference type="SMART" id="SM00530">
    <property type="entry name" value="HTH_XRE"/>
    <property type="match status" value="1"/>
</dbReference>